<dbReference type="Proteomes" id="UP001159427">
    <property type="component" value="Unassembled WGS sequence"/>
</dbReference>
<evidence type="ECO:0000256" key="6">
    <source>
        <dbReference type="ARBA" id="ARBA00022989"/>
    </source>
</evidence>
<keyword evidence="4" id="KW-1003">Cell membrane</keyword>
<gene>
    <name evidence="14" type="ORF">PEVE_00022247</name>
</gene>
<evidence type="ECO:0000313" key="15">
    <source>
        <dbReference type="Proteomes" id="UP001159427"/>
    </source>
</evidence>
<evidence type="ECO:0000313" key="14">
    <source>
        <dbReference type="EMBL" id="CAH3191685.1"/>
    </source>
</evidence>
<dbReference type="InterPro" id="IPR051163">
    <property type="entry name" value="Sodium:Solute_Symporter_SSF"/>
</dbReference>
<feature type="transmembrane region" description="Helical" evidence="13">
    <location>
        <begin position="322"/>
        <end position="343"/>
    </location>
</feature>
<evidence type="ECO:0000256" key="12">
    <source>
        <dbReference type="SAM" id="MobiDB-lite"/>
    </source>
</evidence>
<feature type="transmembrane region" description="Helical" evidence="13">
    <location>
        <begin position="442"/>
        <end position="464"/>
    </location>
</feature>
<keyword evidence="15" id="KW-1185">Reference proteome</keyword>
<evidence type="ECO:0000256" key="10">
    <source>
        <dbReference type="ARBA" id="ARBA00023201"/>
    </source>
</evidence>
<evidence type="ECO:0000256" key="5">
    <source>
        <dbReference type="ARBA" id="ARBA00022692"/>
    </source>
</evidence>
<evidence type="ECO:0000256" key="11">
    <source>
        <dbReference type="RuleBase" id="RU362091"/>
    </source>
</evidence>
<evidence type="ECO:0008006" key="16">
    <source>
        <dbReference type="Google" id="ProtNLM"/>
    </source>
</evidence>
<evidence type="ECO:0000256" key="2">
    <source>
        <dbReference type="ARBA" id="ARBA00006434"/>
    </source>
</evidence>
<comment type="caution">
    <text evidence="14">The sequence shown here is derived from an EMBL/GenBank/DDBJ whole genome shotgun (WGS) entry which is preliminary data.</text>
</comment>
<organism evidence="14 15">
    <name type="scientific">Porites evermanni</name>
    <dbReference type="NCBI Taxonomy" id="104178"/>
    <lineage>
        <taxon>Eukaryota</taxon>
        <taxon>Metazoa</taxon>
        <taxon>Cnidaria</taxon>
        <taxon>Anthozoa</taxon>
        <taxon>Hexacorallia</taxon>
        <taxon>Scleractinia</taxon>
        <taxon>Fungiina</taxon>
        <taxon>Poritidae</taxon>
        <taxon>Porites</taxon>
    </lineage>
</organism>
<reference evidence="14 15" key="1">
    <citation type="submission" date="2022-05" db="EMBL/GenBank/DDBJ databases">
        <authorList>
            <consortium name="Genoscope - CEA"/>
            <person name="William W."/>
        </authorList>
    </citation>
    <scope>NUCLEOTIDE SEQUENCE [LARGE SCALE GENOMIC DNA]</scope>
</reference>
<dbReference type="Gene3D" id="1.20.1730.10">
    <property type="entry name" value="Sodium/glucose cotransporter"/>
    <property type="match status" value="1"/>
</dbReference>
<evidence type="ECO:0000256" key="9">
    <source>
        <dbReference type="ARBA" id="ARBA00023136"/>
    </source>
</evidence>
<accession>A0ABN8SK98</accession>
<feature type="transmembrane region" description="Helical" evidence="13">
    <location>
        <begin position="413"/>
        <end position="435"/>
    </location>
</feature>
<comment type="similarity">
    <text evidence="2 11">Belongs to the sodium:solute symporter (SSF) (TC 2.A.21) family.</text>
</comment>
<dbReference type="CDD" id="cd11492">
    <property type="entry name" value="SLC5sbd_NIS-SMVT"/>
    <property type="match status" value="1"/>
</dbReference>
<feature type="transmembrane region" description="Helical" evidence="13">
    <location>
        <begin position="52"/>
        <end position="71"/>
    </location>
</feature>
<keyword evidence="7" id="KW-0915">Sodium</keyword>
<feature type="transmembrane region" description="Helical" evidence="13">
    <location>
        <begin position="83"/>
        <end position="104"/>
    </location>
</feature>
<dbReference type="PANTHER" id="PTHR42985:SF40">
    <property type="entry name" value="LD47995P-RELATED"/>
    <property type="match status" value="1"/>
</dbReference>
<dbReference type="InterPro" id="IPR001734">
    <property type="entry name" value="Na/solute_symporter"/>
</dbReference>
<evidence type="ECO:0000256" key="1">
    <source>
        <dbReference type="ARBA" id="ARBA00004651"/>
    </source>
</evidence>
<feature type="transmembrane region" description="Helical" evidence="13">
    <location>
        <begin position="514"/>
        <end position="536"/>
    </location>
</feature>
<dbReference type="InterPro" id="IPR038377">
    <property type="entry name" value="Na/Glc_symporter_sf"/>
</dbReference>
<name>A0ABN8SK98_9CNID</name>
<feature type="transmembrane region" description="Helical" evidence="13">
    <location>
        <begin position="187"/>
        <end position="205"/>
    </location>
</feature>
<feature type="transmembrane region" description="Helical" evidence="13">
    <location>
        <begin position="124"/>
        <end position="145"/>
    </location>
</feature>
<dbReference type="PROSITE" id="PS50283">
    <property type="entry name" value="NA_SOLUT_SYMP_3"/>
    <property type="match status" value="1"/>
</dbReference>
<evidence type="ECO:0000256" key="7">
    <source>
        <dbReference type="ARBA" id="ARBA00023053"/>
    </source>
</evidence>
<protein>
    <recommendedName>
        <fullName evidence="16">Sodium-coupled monocarboxylate transporter 1-like</fullName>
    </recommendedName>
</protein>
<sequence length="609" mass="66470">MAEKVRFGAVDFTVFAVMLLLSAIIGIYHAFTGGRQRTTKEFLFANRGMMGIPVALSLLASFMSAITILGVPSEIYIYGTQYWLIIASYVILFPAVALVFVPVFRAVEISSSYEYLEKRFSSKVRILGSVCFIIQTSLYMAIVVYGPAIALEAVTGFPVWVSIVSIGIVCTFYTTIGGIRAVIWNDVFQAIVMLGGLVAVLIVGVQKVGGFGNVWDRLDKGQRLNFIDLNPDPTQRLSIWTLVIGGAFGLFPLWAVNQTAVQRFLAAKSNKQANIAVWINLPLSIFAVSLCALCGCVIYAFYADCDPIANDQIKKADQILPYFVMNVLGSLYGVPGLFMACLFSGTLSTVSSGLNSLAAVVLEDFIKPWCRYKKKELSEMHATFYSKLLALGFGVLTVALSFLATQLGAILQLFYKVFGVVGGPVVGVFCLGIFTRRAHARGVYIGWLLGFAVGLWISIGAIVYPPPVPKPPLSTAGCATTPSNSSIPTTTAVNTTSASPAPEYEGLVLYRISWLWYSAVCFGVTYVVGLIVSVLWRGDHQCDEVDSRLLFKIRYCLPDCASKRPRRTQEDQQRLDGEEKPESKGAESDKDVKCKTGAEEDPLLVTTSF</sequence>
<dbReference type="Pfam" id="PF00474">
    <property type="entry name" value="SSF"/>
    <property type="match status" value="1"/>
</dbReference>
<dbReference type="NCBIfam" id="TIGR00813">
    <property type="entry name" value="sss"/>
    <property type="match status" value="1"/>
</dbReference>
<feature type="transmembrane region" description="Helical" evidence="13">
    <location>
        <begin position="384"/>
        <end position="407"/>
    </location>
</feature>
<keyword evidence="5 13" id="KW-0812">Transmembrane</keyword>
<keyword evidence="10" id="KW-0739">Sodium transport</keyword>
<keyword evidence="3" id="KW-0813">Transport</keyword>
<evidence type="ECO:0000256" key="4">
    <source>
        <dbReference type="ARBA" id="ARBA00022475"/>
    </source>
</evidence>
<feature type="transmembrane region" description="Helical" evidence="13">
    <location>
        <begin position="277"/>
        <end position="302"/>
    </location>
</feature>
<keyword evidence="8" id="KW-0406">Ion transport</keyword>
<dbReference type="EMBL" id="CALNXI010002979">
    <property type="protein sequence ID" value="CAH3191685.1"/>
    <property type="molecule type" value="Genomic_DNA"/>
</dbReference>
<evidence type="ECO:0000256" key="3">
    <source>
        <dbReference type="ARBA" id="ARBA00022448"/>
    </source>
</evidence>
<feature type="transmembrane region" description="Helical" evidence="13">
    <location>
        <begin position="237"/>
        <end position="256"/>
    </location>
</feature>
<comment type="subcellular location">
    <subcellularLocation>
        <location evidence="1">Cell membrane</location>
        <topology evidence="1">Multi-pass membrane protein</topology>
    </subcellularLocation>
</comment>
<feature type="region of interest" description="Disordered" evidence="12">
    <location>
        <begin position="565"/>
        <end position="609"/>
    </location>
</feature>
<feature type="compositionally biased region" description="Basic and acidic residues" evidence="12">
    <location>
        <begin position="567"/>
        <end position="598"/>
    </location>
</feature>
<proteinExistence type="inferred from homology"/>
<evidence type="ECO:0000256" key="13">
    <source>
        <dbReference type="SAM" id="Phobius"/>
    </source>
</evidence>
<feature type="transmembrane region" description="Helical" evidence="13">
    <location>
        <begin position="157"/>
        <end position="175"/>
    </location>
</feature>
<feature type="transmembrane region" description="Helical" evidence="13">
    <location>
        <begin position="12"/>
        <end position="31"/>
    </location>
</feature>
<dbReference type="PANTHER" id="PTHR42985">
    <property type="entry name" value="SODIUM-COUPLED MONOCARBOXYLATE TRANSPORTER"/>
    <property type="match status" value="1"/>
</dbReference>
<keyword evidence="6 13" id="KW-1133">Transmembrane helix</keyword>
<keyword evidence="9 13" id="KW-0472">Membrane</keyword>
<evidence type="ECO:0000256" key="8">
    <source>
        <dbReference type="ARBA" id="ARBA00023065"/>
    </source>
</evidence>